<keyword evidence="2" id="KW-1185">Reference proteome</keyword>
<comment type="caution">
    <text evidence="1">The sequence shown here is derived from an EMBL/GenBank/DDBJ whole genome shotgun (WGS) entry which is preliminary data.</text>
</comment>
<dbReference type="Proteomes" id="UP000245938">
    <property type="component" value="Unassembled WGS sequence"/>
</dbReference>
<dbReference type="EMBL" id="QFVR01000008">
    <property type="protein sequence ID" value="PWI25524.1"/>
    <property type="molecule type" value="Genomic_DNA"/>
</dbReference>
<proteinExistence type="predicted"/>
<accession>A0A2U3ALX2</accession>
<reference evidence="1 2" key="1">
    <citation type="submission" date="2018-05" db="EMBL/GenBank/DDBJ databases">
        <title>Kurthia sibirica genome sequence.</title>
        <authorList>
            <person name="Maclea K.S."/>
            <person name="Goen A.E."/>
        </authorList>
    </citation>
    <scope>NUCLEOTIDE SEQUENCE [LARGE SCALE GENOMIC DNA]</scope>
    <source>
        <strain evidence="1 2">ATCC 49154</strain>
    </source>
</reference>
<protein>
    <submittedName>
        <fullName evidence="1">Uncharacterized protein</fullName>
    </submittedName>
</protein>
<dbReference type="AlphaFoldDB" id="A0A2U3ALX2"/>
<evidence type="ECO:0000313" key="1">
    <source>
        <dbReference type="EMBL" id="PWI25524.1"/>
    </source>
</evidence>
<dbReference type="RefSeq" id="WP_109305883.1">
    <property type="nucleotide sequence ID" value="NZ_BJUF01000017.1"/>
</dbReference>
<organism evidence="1 2">
    <name type="scientific">Kurthia sibirica</name>
    <dbReference type="NCBI Taxonomy" id="202750"/>
    <lineage>
        <taxon>Bacteria</taxon>
        <taxon>Bacillati</taxon>
        <taxon>Bacillota</taxon>
        <taxon>Bacilli</taxon>
        <taxon>Bacillales</taxon>
        <taxon>Caryophanaceae</taxon>
        <taxon>Kurthia</taxon>
    </lineage>
</organism>
<sequence>MTMTVEELDMLLEKLELDAQYKIATVTDYSLPIIEHHVEVELRARQQLSIFEAAIVDLLAAIAPSKIEYEELSDIIGLPQTQLETIVQGLSKNGIILATQDIVSLSEAGKICAQDHFSLEQSLQRHFVCYYEPNTSFLIENIKLYSTEKQLLMHTISKEDIYNQLSCELLEKEHIANAYSRLTGKSLNEGLKDMTIENIKTRSNDSGRRVKVSELLLLSKVHDERIQALWNPLNNKKLMIS</sequence>
<dbReference type="OrthoDB" id="10017162at2"/>
<gene>
    <name evidence="1" type="ORF">DEX24_07915</name>
</gene>
<evidence type="ECO:0000313" key="2">
    <source>
        <dbReference type="Proteomes" id="UP000245938"/>
    </source>
</evidence>
<name>A0A2U3ALX2_9BACL</name>